<dbReference type="InterPro" id="IPR009051">
    <property type="entry name" value="Helical_ferredxn"/>
</dbReference>
<evidence type="ECO:0000259" key="7">
    <source>
        <dbReference type="PROSITE" id="PS51379"/>
    </source>
</evidence>
<dbReference type="eggNOG" id="COG0479">
    <property type="taxonomic scope" value="Bacteria"/>
</dbReference>
<reference evidence="9" key="1">
    <citation type="submission" date="2012-06" db="EMBL/GenBank/DDBJ databases">
        <title>Complete sequence of chromosome of Desulfomonile tiedjei DSM 6799.</title>
        <authorList>
            <person name="Lucas S."/>
            <person name="Copeland A."/>
            <person name="Lapidus A."/>
            <person name="Glavina del Rio T."/>
            <person name="Dalin E."/>
            <person name="Tice H."/>
            <person name="Bruce D."/>
            <person name="Goodwin L."/>
            <person name="Pitluck S."/>
            <person name="Peters L."/>
            <person name="Ovchinnikova G."/>
            <person name="Zeytun A."/>
            <person name="Lu M."/>
            <person name="Kyrpides N."/>
            <person name="Mavromatis K."/>
            <person name="Ivanova N."/>
            <person name="Brettin T."/>
            <person name="Detter J.C."/>
            <person name="Han C."/>
            <person name="Larimer F."/>
            <person name="Land M."/>
            <person name="Hauser L."/>
            <person name="Markowitz V."/>
            <person name="Cheng J.-F."/>
            <person name="Hugenholtz P."/>
            <person name="Woyke T."/>
            <person name="Wu D."/>
            <person name="Spring S."/>
            <person name="Schroeder M."/>
            <person name="Brambilla E."/>
            <person name="Klenk H.-P."/>
            <person name="Eisen J.A."/>
        </authorList>
    </citation>
    <scope>NUCLEOTIDE SEQUENCE [LARGE SCALE GENOMIC DNA]</scope>
    <source>
        <strain evidence="9">ATCC 49306 / DSM 6799 / DCB-1</strain>
    </source>
</reference>
<accession>I4C0I6</accession>
<dbReference type="PANTHER" id="PTHR43551">
    <property type="entry name" value="FUMARATE REDUCTASE IRON-SULFUR SUBUNIT"/>
    <property type="match status" value="1"/>
</dbReference>
<evidence type="ECO:0000313" key="9">
    <source>
        <dbReference type="Proteomes" id="UP000006055"/>
    </source>
</evidence>
<dbReference type="PROSITE" id="PS00198">
    <property type="entry name" value="4FE4S_FER_1"/>
    <property type="match status" value="2"/>
</dbReference>
<dbReference type="Gene3D" id="1.10.1060.10">
    <property type="entry name" value="Alpha-helical ferredoxin"/>
    <property type="match status" value="1"/>
</dbReference>
<keyword evidence="3" id="KW-0479">Metal-binding</keyword>
<proteinExistence type="predicted"/>
<evidence type="ECO:0000256" key="1">
    <source>
        <dbReference type="ARBA" id="ARBA00022448"/>
    </source>
</evidence>
<evidence type="ECO:0000313" key="8">
    <source>
        <dbReference type="EMBL" id="AFM23077.1"/>
    </source>
</evidence>
<keyword evidence="9" id="KW-1185">Reference proteome</keyword>
<dbReference type="KEGG" id="dti:Desti_0338"/>
<keyword evidence="4" id="KW-0249">Electron transport</keyword>
<dbReference type="PATRIC" id="fig|706587.4.peg.382"/>
<keyword evidence="2" id="KW-0004">4Fe-4S</keyword>
<dbReference type="GO" id="GO:0051539">
    <property type="term" value="F:4 iron, 4 sulfur cluster binding"/>
    <property type="evidence" value="ECO:0007669"/>
    <property type="project" value="UniProtKB-KW"/>
</dbReference>
<dbReference type="SUPFAM" id="SSF46548">
    <property type="entry name" value="alpha-helical ferredoxin"/>
    <property type="match status" value="1"/>
</dbReference>
<sequence length="537" mass="60726">MKPEDISKKAEQMVELKVEDLTPLPPPYDKYDEETFTQLTPDQKTRWEHSLDGVSALNLPKPQSPEEEEKLVRSFLEGFKKLLSKENNWTFLQPLTLSLEYCAKCQTCADACPVYEASGRKDIYRPTFRADVLRKIAKKYISPGGKLLAGFRGHDIELNWDLVARLAELAYRCTLCRRCTQVCPIGVDNGLITHELRKIFSMEMGIAPEEIHAKGSVKHLRFGSSTGMIKAAVEDIIEYLEDDIEEKTGKQIKIPINKKGADILLVHNAGEFMAWPENPMSFAILFDAAGINYTLSTELVGYDAVNYGLWYDDVQFARVALKHLEVARDLGVKKIVIGECGHAHKALSVIADRLLPGEQMIPRESSYTLLWDIVKSGKIKFDPSKNDFPVTLHDPCNVVRLMGIVQPQRNVLNAIFPPGRFREMTPHGVQNYCCGGGSGFAIMQSGNFPDWRRLVSGRKKLQQYLNAFQGEMDPSIRKMICAPCSNCKGQTRDLLEGYEVFEKTGIWYTGLVELMVNAMVDQEKPFLEWPDDEDDDM</sequence>
<dbReference type="PANTHER" id="PTHR43551:SF1">
    <property type="entry name" value="HETERODISULFIDE REDUCTASE"/>
    <property type="match status" value="1"/>
</dbReference>
<dbReference type="AlphaFoldDB" id="I4C0I6"/>
<keyword evidence="5" id="KW-0408">Iron</keyword>
<evidence type="ECO:0000256" key="3">
    <source>
        <dbReference type="ARBA" id="ARBA00022723"/>
    </source>
</evidence>
<dbReference type="InterPro" id="IPR017900">
    <property type="entry name" value="4Fe4S_Fe_S_CS"/>
</dbReference>
<evidence type="ECO:0000256" key="2">
    <source>
        <dbReference type="ARBA" id="ARBA00022485"/>
    </source>
</evidence>
<dbReference type="Pfam" id="PF13183">
    <property type="entry name" value="Fer4_8"/>
    <property type="match status" value="1"/>
</dbReference>
<dbReference type="Pfam" id="PF02754">
    <property type="entry name" value="CCG"/>
    <property type="match status" value="1"/>
</dbReference>
<organism evidence="8 9">
    <name type="scientific">Desulfomonile tiedjei (strain ATCC 49306 / DSM 6799 / DCB-1)</name>
    <dbReference type="NCBI Taxonomy" id="706587"/>
    <lineage>
        <taxon>Bacteria</taxon>
        <taxon>Pseudomonadati</taxon>
        <taxon>Thermodesulfobacteriota</taxon>
        <taxon>Desulfomonilia</taxon>
        <taxon>Desulfomonilales</taxon>
        <taxon>Desulfomonilaceae</taxon>
        <taxon>Desulfomonile</taxon>
    </lineage>
</organism>
<dbReference type="eggNOG" id="COG0247">
    <property type="taxonomic scope" value="Bacteria"/>
</dbReference>
<dbReference type="GO" id="GO:0016491">
    <property type="term" value="F:oxidoreductase activity"/>
    <property type="evidence" value="ECO:0007669"/>
    <property type="project" value="UniProtKB-ARBA"/>
</dbReference>
<dbReference type="RefSeq" id="WP_014808236.1">
    <property type="nucleotide sequence ID" value="NC_018025.1"/>
</dbReference>
<evidence type="ECO:0000256" key="4">
    <source>
        <dbReference type="ARBA" id="ARBA00022982"/>
    </source>
</evidence>
<dbReference type="HOGENOM" id="CLU_023081_6_0_7"/>
<dbReference type="InterPro" id="IPR004017">
    <property type="entry name" value="Cys_rich_dom"/>
</dbReference>
<dbReference type="Proteomes" id="UP000006055">
    <property type="component" value="Chromosome"/>
</dbReference>
<gene>
    <name evidence="8" type="ordered locus">Desti_0338</name>
</gene>
<keyword evidence="1" id="KW-0813">Transport</keyword>
<evidence type="ECO:0000256" key="5">
    <source>
        <dbReference type="ARBA" id="ARBA00023004"/>
    </source>
</evidence>
<dbReference type="PROSITE" id="PS51379">
    <property type="entry name" value="4FE4S_FER_2"/>
    <property type="match status" value="1"/>
</dbReference>
<dbReference type="STRING" id="706587.Desti_0338"/>
<keyword evidence="6" id="KW-0411">Iron-sulfur</keyword>
<dbReference type="InterPro" id="IPR017896">
    <property type="entry name" value="4Fe4S_Fe-S-bd"/>
</dbReference>
<name>I4C0I6_DESTA</name>
<dbReference type="OrthoDB" id="9786127at2"/>
<evidence type="ECO:0000256" key="6">
    <source>
        <dbReference type="ARBA" id="ARBA00023014"/>
    </source>
</evidence>
<feature type="domain" description="4Fe-4S ferredoxin-type" evidence="7">
    <location>
        <begin position="93"/>
        <end position="123"/>
    </location>
</feature>
<dbReference type="EMBL" id="CP003360">
    <property type="protein sequence ID" value="AFM23077.1"/>
    <property type="molecule type" value="Genomic_DNA"/>
</dbReference>
<dbReference type="GO" id="GO:0046872">
    <property type="term" value="F:metal ion binding"/>
    <property type="evidence" value="ECO:0007669"/>
    <property type="project" value="UniProtKB-KW"/>
</dbReference>
<protein>
    <submittedName>
        <fullName evidence="8">Fe-S oxidoreductase</fullName>
    </submittedName>
</protein>